<dbReference type="Gene3D" id="2.60.40.2500">
    <property type="match status" value="1"/>
</dbReference>
<comment type="similarity">
    <text evidence="1">Belongs to the TrbG/VirB9 family.</text>
</comment>
<dbReference type="EMBL" id="CABQ01000240">
    <property type="protein sequence ID" value="CBI08569.1"/>
    <property type="molecule type" value="Genomic_DNA"/>
</dbReference>
<evidence type="ECO:0000256" key="2">
    <source>
        <dbReference type="ARBA" id="ARBA00022729"/>
    </source>
</evidence>
<proteinExistence type="inferred from homology"/>
<name>E6QMU8_9ZZZZ</name>
<evidence type="ECO:0000256" key="1">
    <source>
        <dbReference type="ARBA" id="ARBA00006135"/>
    </source>
</evidence>
<gene>
    <name evidence="3" type="ORF">CARN6_2051</name>
</gene>
<evidence type="ECO:0000313" key="3">
    <source>
        <dbReference type="EMBL" id="CBI08569.1"/>
    </source>
</evidence>
<sequence>MKKLLISCALAGLSLSLGMPMAMAQPSGNNNPASPIPSPYDKRIRVFTYSPEMVYNLHCAVGMTTQIALAPGEGLIENPHVGDSIEWRITGGPTNIYIKPVRPDITTSLSLVTNKRIYQFQLFSGGTSDYEQMVSFHYPQEEARIHVAEVQAMHQQEAATAQKQSQLVSMQLNPTDLSFAYAMKGDAAFRPLNVFNDGKFTYLLMPSLQDLPAAFLVDDQGKLTLVNYIKRGNYLVIERVASRLMLKLGKEQVEITLAGERQ</sequence>
<keyword evidence="2" id="KW-0732">Signal</keyword>
<reference evidence="3" key="1">
    <citation type="submission" date="2009-10" db="EMBL/GenBank/DDBJ databases">
        <title>Diversity of trophic interactions inside an arsenic-rich microbial ecosystem.</title>
        <authorList>
            <person name="Bertin P.N."/>
            <person name="Heinrich-Salmeron A."/>
            <person name="Pelletier E."/>
            <person name="Goulhen-Chollet F."/>
            <person name="Arsene-Ploetze F."/>
            <person name="Gallien S."/>
            <person name="Calteau A."/>
            <person name="Vallenet D."/>
            <person name="Casiot C."/>
            <person name="Chane-Woon-Ming B."/>
            <person name="Giloteaux L."/>
            <person name="Barakat M."/>
            <person name="Bonnefoy V."/>
            <person name="Bruneel O."/>
            <person name="Chandler M."/>
            <person name="Cleiss J."/>
            <person name="Duran R."/>
            <person name="Elbaz-Poulichet F."/>
            <person name="Fonknechten N."/>
            <person name="Lauga B."/>
            <person name="Mornico D."/>
            <person name="Ortet P."/>
            <person name="Schaeffer C."/>
            <person name="Siguier P."/>
            <person name="Alexander Thil Smith A."/>
            <person name="Van Dorsselaer A."/>
            <person name="Weissenbach J."/>
            <person name="Medigue C."/>
            <person name="Le Paslier D."/>
        </authorList>
    </citation>
    <scope>NUCLEOTIDE SEQUENCE</scope>
</reference>
<dbReference type="AlphaFoldDB" id="E6QMU8"/>
<accession>E6QMU8</accession>
<organism evidence="3">
    <name type="scientific">mine drainage metagenome</name>
    <dbReference type="NCBI Taxonomy" id="410659"/>
    <lineage>
        <taxon>unclassified sequences</taxon>
        <taxon>metagenomes</taxon>
        <taxon>ecological metagenomes</taxon>
    </lineage>
</organism>
<dbReference type="InterPro" id="IPR033645">
    <property type="entry name" value="VirB9/CagX/TrbG_C"/>
</dbReference>
<protein>
    <submittedName>
        <fullName evidence="3">Putative Conjugal transfer protein TrbG/VirB9/CagX</fullName>
    </submittedName>
</protein>
<dbReference type="Pfam" id="PF03524">
    <property type="entry name" value="CagX"/>
    <property type="match status" value="1"/>
</dbReference>
<comment type="caution">
    <text evidence="3">The sequence shown here is derived from an EMBL/GenBank/DDBJ whole genome shotgun (WGS) entry which is preliminary data.</text>
</comment>
<dbReference type="CDD" id="cd06911">
    <property type="entry name" value="VirB9_CagX_TrbG"/>
    <property type="match status" value="1"/>
</dbReference>
<dbReference type="InterPro" id="IPR038161">
    <property type="entry name" value="VirB9/CagX/TrbG_C_sf"/>
</dbReference>
<dbReference type="InterPro" id="IPR010258">
    <property type="entry name" value="Conjugal_tfr_TrbG/VirB9/CagX"/>
</dbReference>